<evidence type="ECO:0000313" key="1">
    <source>
        <dbReference type="EMBL" id="UJO24676.1"/>
    </source>
</evidence>
<dbReference type="OrthoDB" id="10253869at2759"/>
<dbReference type="PANTHER" id="PTHR42921">
    <property type="entry name" value="ACETOACETYL-COA SYNTHETASE"/>
    <property type="match status" value="1"/>
</dbReference>
<dbReference type="Gene3D" id="3.40.50.12780">
    <property type="entry name" value="N-terminal domain of ligase-like"/>
    <property type="match status" value="1"/>
</dbReference>
<dbReference type="KEGG" id="ffu:CLAFUR5_14023"/>
<dbReference type="InterPro" id="IPR045851">
    <property type="entry name" value="AMP-bd_C_sf"/>
</dbReference>
<dbReference type="OMA" id="ERFRHAY"/>
<dbReference type="RefSeq" id="XP_047769042.1">
    <property type="nucleotide sequence ID" value="XM_047913171.1"/>
</dbReference>
<reference evidence="1" key="1">
    <citation type="submission" date="2021-12" db="EMBL/GenBank/DDBJ databases">
        <authorList>
            <person name="Zaccaron A."/>
            <person name="Stergiopoulos I."/>
        </authorList>
    </citation>
    <scope>NUCLEOTIDE SEQUENCE</scope>
    <source>
        <strain evidence="1">Race5_Kim</strain>
    </source>
</reference>
<organism evidence="1 2">
    <name type="scientific">Passalora fulva</name>
    <name type="common">Tomato leaf mold</name>
    <name type="synonym">Cladosporium fulvum</name>
    <dbReference type="NCBI Taxonomy" id="5499"/>
    <lineage>
        <taxon>Eukaryota</taxon>
        <taxon>Fungi</taxon>
        <taxon>Dikarya</taxon>
        <taxon>Ascomycota</taxon>
        <taxon>Pezizomycotina</taxon>
        <taxon>Dothideomycetes</taxon>
        <taxon>Dothideomycetidae</taxon>
        <taxon>Mycosphaerellales</taxon>
        <taxon>Mycosphaerellaceae</taxon>
        <taxon>Fulvia</taxon>
    </lineage>
</organism>
<protein>
    <submittedName>
        <fullName evidence="1">Acetoacetyl-CoA synthetase</fullName>
    </submittedName>
</protein>
<gene>
    <name evidence="1" type="ORF">CLAFUR5_14023</name>
</gene>
<dbReference type="PANTHER" id="PTHR42921:SF4">
    <property type="entry name" value="ACETOACETYL-COA SYNTHASE (AFU_ORTHOLOGUE AFUA_8G04770)"/>
    <property type="match status" value="1"/>
</dbReference>
<proteinExistence type="predicted"/>
<name>A0A9Q8PLK2_PASFU</name>
<dbReference type="InterPro" id="IPR042099">
    <property type="entry name" value="ANL_N_sf"/>
</dbReference>
<sequence length="235" mass="26503">MDINVFTADGKPAPEGEPGELVCKKPFPNMPVMFLNDPERRRYHASYFEGFSHVWTHGDFVRINPETRGIYVLGRSDGVLNPSGVRFGSAEMYTVLDSPALKSSVADALVVGQQRQDSRYSDPTEQVLLFLKCTPSATSSSLFPNSGLVDQVKQHIIKDLSRRHVPHYFFEVDEIPYNVNGKKLETLVKKVVNGGPEVLRKLKMTEDEARMMGKFVKFYHVEGVVKREGREVAKL</sequence>
<evidence type="ECO:0000313" key="2">
    <source>
        <dbReference type="Proteomes" id="UP000756132"/>
    </source>
</evidence>
<dbReference type="GeneID" id="71993901"/>
<dbReference type="Proteomes" id="UP000756132">
    <property type="component" value="Chromosome 12"/>
</dbReference>
<accession>A0A9Q8PLK2</accession>
<dbReference type="Gene3D" id="3.30.300.30">
    <property type="match status" value="1"/>
</dbReference>
<dbReference type="GO" id="GO:0030729">
    <property type="term" value="F:acetoacetate-CoA ligase activity"/>
    <property type="evidence" value="ECO:0007669"/>
    <property type="project" value="TreeGrafter"/>
</dbReference>
<dbReference type="SUPFAM" id="SSF56801">
    <property type="entry name" value="Acetyl-CoA synthetase-like"/>
    <property type="match status" value="1"/>
</dbReference>
<dbReference type="AlphaFoldDB" id="A0A9Q8PLK2"/>
<reference evidence="1" key="2">
    <citation type="journal article" date="2022" name="Microb. Genom.">
        <title>A chromosome-scale genome assembly of the tomato pathogen Cladosporium fulvum reveals a compartmentalized genome architecture and the presence of a dispensable chromosome.</title>
        <authorList>
            <person name="Zaccaron A.Z."/>
            <person name="Chen L.H."/>
            <person name="Samaras A."/>
            <person name="Stergiopoulos I."/>
        </authorList>
    </citation>
    <scope>NUCLEOTIDE SEQUENCE</scope>
    <source>
        <strain evidence="1">Race5_Kim</strain>
    </source>
</reference>
<keyword evidence="2" id="KW-1185">Reference proteome</keyword>
<dbReference type="EMBL" id="CP090174">
    <property type="protein sequence ID" value="UJO24676.1"/>
    <property type="molecule type" value="Genomic_DNA"/>
</dbReference>